<dbReference type="STRING" id="3775.A0A1Q3BRR7"/>
<dbReference type="PANTHER" id="PTHR35745">
    <property type="entry name" value="BNACNNG14650D PROTEIN"/>
    <property type="match status" value="1"/>
</dbReference>
<feature type="region of interest" description="Disordered" evidence="1">
    <location>
        <begin position="1"/>
        <end position="22"/>
    </location>
</feature>
<keyword evidence="3" id="KW-1185">Reference proteome</keyword>
<dbReference type="AlphaFoldDB" id="A0A1Q3BRR7"/>
<evidence type="ECO:0000256" key="1">
    <source>
        <dbReference type="SAM" id="MobiDB-lite"/>
    </source>
</evidence>
<dbReference type="EMBL" id="BDDD01000833">
    <property type="protein sequence ID" value="GAV70680.1"/>
    <property type="molecule type" value="Genomic_DNA"/>
</dbReference>
<dbReference type="Proteomes" id="UP000187406">
    <property type="component" value="Unassembled WGS sequence"/>
</dbReference>
<proteinExistence type="predicted"/>
<reference evidence="3" key="1">
    <citation type="submission" date="2016-04" db="EMBL/GenBank/DDBJ databases">
        <title>Cephalotus genome sequencing.</title>
        <authorList>
            <person name="Fukushima K."/>
            <person name="Hasebe M."/>
            <person name="Fang X."/>
        </authorList>
    </citation>
    <scope>NUCLEOTIDE SEQUENCE [LARGE SCALE GENOMIC DNA]</scope>
    <source>
        <strain evidence="3">cv. St1</strain>
    </source>
</reference>
<dbReference type="Pfam" id="PF20711">
    <property type="entry name" value="DUF6825"/>
    <property type="match status" value="1"/>
</dbReference>
<feature type="compositionally biased region" description="Polar residues" evidence="1">
    <location>
        <begin position="147"/>
        <end position="163"/>
    </location>
</feature>
<dbReference type="InterPro" id="IPR040003">
    <property type="entry name" value="PG18-like"/>
</dbReference>
<organism evidence="2 3">
    <name type="scientific">Cephalotus follicularis</name>
    <name type="common">Albany pitcher plant</name>
    <dbReference type="NCBI Taxonomy" id="3775"/>
    <lineage>
        <taxon>Eukaryota</taxon>
        <taxon>Viridiplantae</taxon>
        <taxon>Streptophyta</taxon>
        <taxon>Embryophyta</taxon>
        <taxon>Tracheophyta</taxon>
        <taxon>Spermatophyta</taxon>
        <taxon>Magnoliopsida</taxon>
        <taxon>eudicotyledons</taxon>
        <taxon>Gunneridae</taxon>
        <taxon>Pentapetalae</taxon>
        <taxon>rosids</taxon>
        <taxon>fabids</taxon>
        <taxon>Oxalidales</taxon>
        <taxon>Cephalotaceae</taxon>
        <taxon>Cephalotus</taxon>
    </lineage>
</organism>
<comment type="caution">
    <text evidence="2">The sequence shown here is derived from an EMBL/GenBank/DDBJ whole genome shotgun (WGS) entry which is preliminary data.</text>
</comment>
<feature type="region of interest" description="Disordered" evidence="1">
    <location>
        <begin position="147"/>
        <end position="193"/>
    </location>
</feature>
<protein>
    <submittedName>
        <fullName evidence="2">Uncharacterized protein</fullName>
    </submittedName>
</protein>
<dbReference type="OrthoDB" id="532061at2759"/>
<feature type="compositionally biased region" description="Polar residues" evidence="1">
    <location>
        <begin position="1"/>
        <end position="20"/>
    </location>
</feature>
<dbReference type="PANTHER" id="PTHR35745:SF1">
    <property type="entry name" value="OS04G0513000 PROTEIN"/>
    <property type="match status" value="1"/>
</dbReference>
<dbReference type="FunCoup" id="A0A1Q3BRR7">
    <property type="interactions" value="1378"/>
</dbReference>
<accession>A0A1Q3BRR7</accession>
<name>A0A1Q3BRR7_CEPFO</name>
<dbReference type="GO" id="GO:0009535">
    <property type="term" value="C:chloroplast thylakoid membrane"/>
    <property type="evidence" value="ECO:0007669"/>
    <property type="project" value="TreeGrafter"/>
</dbReference>
<gene>
    <name evidence="2" type="ORF">CFOL_v3_14178</name>
</gene>
<dbReference type="InParanoid" id="A0A1Q3BRR7"/>
<evidence type="ECO:0000313" key="2">
    <source>
        <dbReference type="EMBL" id="GAV70680.1"/>
    </source>
</evidence>
<evidence type="ECO:0000313" key="3">
    <source>
        <dbReference type="Proteomes" id="UP000187406"/>
    </source>
</evidence>
<dbReference type="GO" id="GO:0010027">
    <property type="term" value="P:thylakoid membrane organization"/>
    <property type="evidence" value="ECO:0007669"/>
    <property type="project" value="InterPro"/>
</dbReference>
<sequence>MSGVVSVSQPTTTTTFCSTRPKTDRNVYGNQLSSVIIIPRTSDSKLKRLKLQCNSSTGPGSPGSGEGDSRSVLDAFFLGKALAEALNERVESAVGEFLSTIGRLQAEQQKQVQDLQEEVFERAKRAKEKAAREVVEAKGLVSKSIKRNTTSVTDGFTSASAVNAVTPADPRSSNLATPAETDANPADEDPVLG</sequence>